<dbReference type="Pfam" id="PF00590">
    <property type="entry name" value="TP_methylase"/>
    <property type="match status" value="1"/>
</dbReference>
<dbReference type="RefSeq" id="WP_380775092.1">
    <property type="nucleotide sequence ID" value="NZ_JBHUEO010000058.1"/>
</dbReference>
<evidence type="ECO:0000313" key="9">
    <source>
        <dbReference type="Proteomes" id="UP001597301"/>
    </source>
</evidence>
<keyword evidence="3 6" id="KW-0489">Methyltransferase</keyword>
<dbReference type="HAMAP" id="MF_01877">
    <property type="entry name" value="16SrRNA_methyltr_I"/>
    <property type="match status" value="1"/>
</dbReference>
<dbReference type="SUPFAM" id="SSF53790">
    <property type="entry name" value="Tetrapyrrole methylase"/>
    <property type="match status" value="1"/>
</dbReference>
<accession>A0ABW4KL95</accession>
<comment type="subcellular location">
    <subcellularLocation>
        <location evidence="6">Cytoplasm</location>
    </subcellularLocation>
</comment>
<keyword evidence="1 6" id="KW-0963">Cytoplasm</keyword>
<evidence type="ECO:0000256" key="4">
    <source>
        <dbReference type="ARBA" id="ARBA00022679"/>
    </source>
</evidence>
<evidence type="ECO:0000256" key="5">
    <source>
        <dbReference type="ARBA" id="ARBA00022691"/>
    </source>
</evidence>
<evidence type="ECO:0000256" key="2">
    <source>
        <dbReference type="ARBA" id="ARBA00022552"/>
    </source>
</evidence>
<dbReference type="EC" id="2.1.1.198" evidence="6"/>
<dbReference type="InterPro" id="IPR018063">
    <property type="entry name" value="SAM_MeTrfase_RsmI_CS"/>
</dbReference>
<dbReference type="Gene3D" id="3.30.950.10">
    <property type="entry name" value="Methyltransferase, Cobalt-precorrin-4 Transmethylase, Domain 2"/>
    <property type="match status" value="1"/>
</dbReference>
<organism evidence="8 9">
    <name type="scientific">Siminovitchia sediminis</name>
    <dbReference type="NCBI Taxonomy" id="1274353"/>
    <lineage>
        <taxon>Bacteria</taxon>
        <taxon>Bacillati</taxon>
        <taxon>Bacillota</taxon>
        <taxon>Bacilli</taxon>
        <taxon>Bacillales</taxon>
        <taxon>Bacillaceae</taxon>
        <taxon>Siminovitchia</taxon>
    </lineage>
</organism>
<dbReference type="InterPro" id="IPR014777">
    <property type="entry name" value="4pyrrole_Mease_sub1"/>
</dbReference>
<dbReference type="PROSITE" id="PS01296">
    <property type="entry name" value="RSMI"/>
    <property type="match status" value="1"/>
</dbReference>
<evidence type="ECO:0000256" key="6">
    <source>
        <dbReference type="HAMAP-Rule" id="MF_01877"/>
    </source>
</evidence>
<name>A0ABW4KL95_9BACI</name>
<dbReference type="NCBIfam" id="TIGR00096">
    <property type="entry name" value="16S rRNA (cytidine(1402)-2'-O)-methyltransferase"/>
    <property type="match status" value="1"/>
</dbReference>
<dbReference type="InterPro" id="IPR035996">
    <property type="entry name" value="4pyrrol_Methylase_sf"/>
</dbReference>
<dbReference type="Proteomes" id="UP001597301">
    <property type="component" value="Unassembled WGS sequence"/>
</dbReference>
<keyword evidence="2 6" id="KW-0698">rRNA processing</keyword>
<dbReference type="InterPro" id="IPR008189">
    <property type="entry name" value="rRNA_ssu_MeTfrase_I"/>
</dbReference>
<sequence>MRSQKSNEASEKGTLYLVPTPIGNLEDMTFRAVRILREADWIAAEDTRNTKKLCNHFEIHTPLVSYHEHNKASSGRQLIDRLLQGANVALVSDAGMPSISDPGYEIVQEALNEEIAVVPLPGANAALTALIASGIQPQPFYFYGFLPRGKKERKAELEKLKKQDGAILLYEAPHRLKVTLQDLYAIMGDRKLVLCRELTKRFEEFLRGTLSSAVNWTEKEEIRGEFCIVLEGSGETEVEEQPPWWTALGLKEHVEHYIAHEQLSSKEAIKRTASDRQLPKRKVYQAYHIHDEDQEQESD</sequence>
<dbReference type="Gene3D" id="3.40.1010.10">
    <property type="entry name" value="Cobalt-precorrin-4 Transmethylase, Domain 1"/>
    <property type="match status" value="1"/>
</dbReference>
<dbReference type="PANTHER" id="PTHR46111">
    <property type="entry name" value="RIBOSOMAL RNA SMALL SUBUNIT METHYLTRANSFERASE I"/>
    <property type="match status" value="1"/>
</dbReference>
<keyword evidence="4 6" id="KW-0808">Transferase</keyword>
<evidence type="ECO:0000256" key="3">
    <source>
        <dbReference type="ARBA" id="ARBA00022603"/>
    </source>
</evidence>
<comment type="caution">
    <text evidence="8">The sequence shown here is derived from an EMBL/GenBank/DDBJ whole genome shotgun (WGS) entry which is preliminary data.</text>
</comment>
<dbReference type="InterPro" id="IPR000878">
    <property type="entry name" value="4pyrrol_Mease"/>
</dbReference>
<dbReference type="CDD" id="cd11648">
    <property type="entry name" value="RsmI"/>
    <property type="match status" value="1"/>
</dbReference>
<evidence type="ECO:0000256" key="1">
    <source>
        <dbReference type="ARBA" id="ARBA00022490"/>
    </source>
</evidence>
<dbReference type="GO" id="GO:0008168">
    <property type="term" value="F:methyltransferase activity"/>
    <property type="evidence" value="ECO:0007669"/>
    <property type="project" value="UniProtKB-KW"/>
</dbReference>
<dbReference type="EMBL" id="JBHUEO010000058">
    <property type="protein sequence ID" value="MFD1708136.1"/>
    <property type="molecule type" value="Genomic_DNA"/>
</dbReference>
<dbReference type="GO" id="GO:0032259">
    <property type="term" value="P:methylation"/>
    <property type="evidence" value="ECO:0007669"/>
    <property type="project" value="UniProtKB-KW"/>
</dbReference>
<reference evidence="9" key="1">
    <citation type="journal article" date="2019" name="Int. J. Syst. Evol. Microbiol.">
        <title>The Global Catalogue of Microorganisms (GCM) 10K type strain sequencing project: providing services to taxonomists for standard genome sequencing and annotation.</title>
        <authorList>
            <consortium name="The Broad Institute Genomics Platform"/>
            <consortium name="The Broad Institute Genome Sequencing Center for Infectious Disease"/>
            <person name="Wu L."/>
            <person name="Ma J."/>
        </authorList>
    </citation>
    <scope>NUCLEOTIDE SEQUENCE [LARGE SCALE GENOMIC DNA]</scope>
    <source>
        <strain evidence="9">CGMCC 1.12295</strain>
    </source>
</reference>
<feature type="domain" description="Tetrapyrrole methylase" evidence="7">
    <location>
        <begin position="14"/>
        <end position="212"/>
    </location>
</feature>
<proteinExistence type="inferred from homology"/>
<dbReference type="PANTHER" id="PTHR46111:SF1">
    <property type="entry name" value="RIBOSOMAL RNA SMALL SUBUNIT METHYLTRANSFERASE I"/>
    <property type="match status" value="1"/>
</dbReference>
<evidence type="ECO:0000313" key="8">
    <source>
        <dbReference type="EMBL" id="MFD1708136.1"/>
    </source>
</evidence>
<comment type="similarity">
    <text evidence="6">Belongs to the methyltransferase superfamily. RsmI family.</text>
</comment>
<comment type="function">
    <text evidence="6">Catalyzes the 2'-O-methylation of the ribose of cytidine 1402 (C1402) in 16S rRNA.</text>
</comment>
<dbReference type="PIRSF" id="PIRSF005917">
    <property type="entry name" value="MTase_YraL"/>
    <property type="match status" value="1"/>
</dbReference>
<dbReference type="InterPro" id="IPR014776">
    <property type="entry name" value="4pyrrole_Mease_sub2"/>
</dbReference>
<gene>
    <name evidence="6 8" type="primary">rsmI</name>
    <name evidence="8" type="ORF">ACFSCZ_15545</name>
</gene>
<keyword evidence="5 6" id="KW-0949">S-adenosyl-L-methionine</keyword>
<keyword evidence="9" id="KW-1185">Reference proteome</keyword>
<protein>
    <recommendedName>
        <fullName evidence="6">Ribosomal RNA small subunit methyltransferase I</fullName>
        <ecNumber evidence="6">2.1.1.198</ecNumber>
    </recommendedName>
    <alternativeName>
        <fullName evidence="6">16S rRNA 2'-O-ribose C1402 methyltransferase</fullName>
    </alternativeName>
    <alternativeName>
        <fullName evidence="6">rRNA (cytidine-2'-O-)-methyltransferase RsmI</fullName>
    </alternativeName>
</protein>
<evidence type="ECO:0000259" key="7">
    <source>
        <dbReference type="Pfam" id="PF00590"/>
    </source>
</evidence>
<comment type="catalytic activity">
    <reaction evidence="6">
        <text>cytidine(1402) in 16S rRNA + S-adenosyl-L-methionine = 2'-O-methylcytidine(1402) in 16S rRNA + S-adenosyl-L-homocysteine + H(+)</text>
        <dbReference type="Rhea" id="RHEA:42924"/>
        <dbReference type="Rhea" id="RHEA-COMP:10285"/>
        <dbReference type="Rhea" id="RHEA-COMP:10286"/>
        <dbReference type="ChEBI" id="CHEBI:15378"/>
        <dbReference type="ChEBI" id="CHEBI:57856"/>
        <dbReference type="ChEBI" id="CHEBI:59789"/>
        <dbReference type="ChEBI" id="CHEBI:74495"/>
        <dbReference type="ChEBI" id="CHEBI:82748"/>
        <dbReference type="EC" id="2.1.1.198"/>
    </reaction>
</comment>